<evidence type="ECO:0008006" key="3">
    <source>
        <dbReference type="Google" id="ProtNLM"/>
    </source>
</evidence>
<dbReference type="Gene3D" id="2.40.10.10">
    <property type="entry name" value="Trypsin-like serine proteases"/>
    <property type="match status" value="2"/>
</dbReference>
<dbReference type="OrthoDB" id="6045352at2759"/>
<organism evidence="1 2">
    <name type="scientific">Biomphalaria glabrata</name>
    <name type="common">Bloodfluke planorb</name>
    <name type="synonym">Freshwater snail</name>
    <dbReference type="NCBI Taxonomy" id="6526"/>
    <lineage>
        <taxon>Eukaryota</taxon>
        <taxon>Metazoa</taxon>
        <taxon>Spiralia</taxon>
        <taxon>Lophotrochozoa</taxon>
        <taxon>Mollusca</taxon>
        <taxon>Gastropoda</taxon>
        <taxon>Heterobranchia</taxon>
        <taxon>Euthyneura</taxon>
        <taxon>Panpulmonata</taxon>
        <taxon>Hygrophila</taxon>
        <taxon>Lymnaeoidea</taxon>
        <taxon>Planorbidae</taxon>
        <taxon>Biomphalaria</taxon>
    </lineage>
</organism>
<dbReference type="SUPFAM" id="SSF50494">
    <property type="entry name" value="Trypsin-like serine proteases"/>
    <property type="match status" value="1"/>
</dbReference>
<dbReference type="InterPro" id="IPR009003">
    <property type="entry name" value="Peptidase_S1_PA"/>
</dbReference>
<dbReference type="InterPro" id="IPR043504">
    <property type="entry name" value="Peptidase_S1_PA_chymotrypsin"/>
</dbReference>
<dbReference type="VEuPathDB" id="VectorBase:BGLB034073"/>
<name>A0A2C9LRI1_BIOGL</name>
<evidence type="ECO:0000313" key="2">
    <source>
        <dbReference type="Proteomes" id="UP000076420"/>
    </source>
</evidence>
<dbReference type="RefSeq" id="XP_013086526.2">
    <property type="nucleotide sequence ID" value="XM_013231072.2"/>
</dbReference>
<reference evidence="1" key="1">
    <citation type="submission" date="2020-05" db="UniProtKB">
        <authorList>
            <consortium name="EnsemblMetazoa"/>
        </authorList>
    </citation>
    <scope>IDENTIFICATION</scope>
    <source>
        <strain evidence="1">BB02</strain>
    </source>
</reference>
<proteinExistence type="predicted"/>
<evidence type="ECO:0000313" key="1">
    <source>
        <dbReference type="EnsemblMetazoa" id="BGLB034073-PA"/>
    </source>
</evidence>
<dbReference type="VEuPathDB" id="VectorBase:BGLAX_035984"/>
<dbReference type="AlphaFoldDB" id="A0A2C9LRI1"/>
<dbReference type="KEGG" id="bgt:106071038"/>
<dbReference type="Proteomes" id="UP000076420">
    <property type="component" value="Unassembled WGS sequence"/>
</dbReference>
<gene>
    <name evidence="1" type="primary">106071038</name>
</gene>
<protein>
    <recommendedName>
        <fullName evidence="3">Peptidase S1 domain-containing protein</fullName>
    </recommendedName>
</protein>
<accession>A0A2C9LRI1</accession>
<sequence>MSHTVKPEVEVCESEIHRSELYEKCNKNPGHLNFISPETFNLDCLPSVYRDQEVLNFVNALSDLTVLISLNVTSESRPKFYPNTKVPFPYYDVRGGNRLRFGTGQIWMVKKKQKKVAINGGKGFGRFLNRRVSYGVITVVTAAHLVYDNAEAESVVCHLNYDSADEMLSDIASLQGVGIVGANATRDKCVLKCVTYDLALVDKLMTSFAKYKSLCRSVHAKYSQFRESKKLTVVVSHPHGQSKKISVGHWTKRHLMDEENENLTSYSYTACTCPGSSGAPVYTFGGEGKWFLSTHLHMGVTDKGNQSCFCWE</sequence>
<dbReference type="EnsemblMetazoa" id="BGLB034073-RA">
    <property type="protein sequence ID" value="BGLB034073-PA"/>
    <property type="gene ID" value="BGLB034073"/>
</dbReference>